<protein>
    <recommendedName>
        <fullName evidence="3">Com family DNA-binding transcriptional regulator</fullName>
    </recommendedName>
</protein>
<organism evidence="1 2">
    <name type="scientific">Nitratidesulfovibrio vulgaris (strain DP4)</name>
    <name type="common">Desulfovibrio vulgaris</name>
    <dbReference type="NCBI Taxonomy" id="391774"/>
    <lineage>
        <taxon>Bacteria</taxon>
        <taxon>Pseudomonadati</taxon>
        <taxon>Thermodesulfobacteriota</taxon>
        <taxon>Desulfovibrionia</taxon>
        <taxon>Desulfovibrionales</taxon>
        <taxon>Desulfovibrionaceae</taxon>
        <taxon>Nitratidesulfovibrio</taxon>
    </lineage>
</organism>
<dbReference type="AlphaFoldDB" id="A0A0H3AD23"/>
<dbReference type="Pfam" id="PF10122">
    <property type="entry name" value="Zn_ribbon_Com"/>
    <property type="match status" value="1"/>
</dbReference>
<reference evidence="2" key="1">
    <citation type="journal article" date="2009" name="Environ. Microbiol.">
        <title>Contribution of mobile genetic elements to Desulfovibrio vulgaris genome plasticity.</title>
        <authorList>
            <person name="Walker C.B."/>
            <person name="Stolyar S."/>
            <person name="Chivian D."/>
            <person name="Pinel N."/>
            <person name="Gabster J.A."/>
            <person name="Dehal P.S."/>
            <person name="He Z."/>
            <person name="Yang Z.K."/>
            <person name="Yen H.C."/>
            <person name="Zhou J."/>
            <person name="Wall J.D."/>
            <person name="Hazen T.C."/>
            <person name="Arkin A.P."/>
            <person name="Stahl D.A."/>
        </authorList>
    </citation>
    <scope>NUCLEOTIDE SEQUENCE [LARGE SCALE GENOMIC DNA]</scope>
    <source>
        <strain evidence="2">DP4</strain>
    </source>
</reference>
<proteinExistence type="predicted"/>
<dbReference type="KEGG" id="dvl:Dvul_2742"/>
<name>A0A0H3AD23_NITV4</name>
<sequence>MTEAEDIRCGHCGKLLARGVVINLHIRCPRCRADNHVRATSPKLECHEHRHGDLYASPSRN</sequence>
<dbReference type="HOGENOM" id="CLU_197265_1_0_7"/>
<evidence type="ECO:0008006" key="3">
    <source>
        <dbReference type="Google" id="ProtNLM"/>
    </source>
</evidence>
<evidence type="ECO:0000313" key="2">
    <source>
        <dbReference type="Proteomes" id="UP000009173"/>
    </source>
</evidence>
<dbReference type="EMBL" id="CP000527">
    <property type="protein sequence ID" value="ABM29753.1"/>
    <property type="molecule type" value="Genomic_DNA"/>
</dbReference>
<dbReference type="RefSeq" id="WP_011793052.1">
    <property type="nucleotide sequence ID" value="NC_008751.1"/>
</dbReference>
<evidence type="ECO:0000313" key="1">
    <source>
        <dbReference type="EMBL" id="ABM29753.1"/>
    </source>
</evidence>
<accession>A0A0H3AD23</accession>
<dbReference type="InterPro" id="IPR019294">
    <property type="entry name" value="Translation_reg_Com"/>
</dbReference>
<gene>
    <name evidence="1" type="ordered locus">Dvul_2742</name>
</gene>
<dbReference type="Proteomes" id="UP000009173">
    <property type="component" value="Chromosome"/>
</dbReference>